<evidence type="ECO:0000313" key="2">
    <source>
        <dbReference type="WBParaSite" id="RSKR_0000434800.1"/>
    </source>
</evidence>
<evidence type="ECO:0000313" key="1">
    <source>
        <dbReference type="Proteomes" id="UP000095286"/>
    </source>
</evidence>
<name>A0AC35TTL7_9BILA</name>
<reference evidence="2" key="1">
    <citation type="submission" date="2016-11" db="UniProtKB">
        <authorList>
            <consortium name="WormBaseParasite"/>
        </authorList>
    </citation>
    <scope>IDENTIFICATION</scope>
    <source>
        <strain evidence="2">KR3021</strain>
    </source>
</reference>
<accession>A0AC35TTL7</accession>
<organism evidence="1 2">
    <name type="scientific">Rhabditophanes sp. KR3021</name>
    <dbReference type="NCBI Taxonomy" id="114890"/>
    <lineage>
        <taxon>Eukaryota</taxon>
        <taxon>Metazoa</taxon>
        <taxon>Ecdysozoa</taxon>
        <taxon>Nematoda</taxon>
        <taxon>Chromadorea</taxon>
        <taxon>Rhabditida</taxon>
        <taxon>Tylenchina</taxon>
        <taxon>Panagrolaimomorpha</taxon>
        <taxon>Strongyloidoidea</taxon>
        <taxon>Alloionematidae</taxon>
        <taxon>Rhabditophanes</taxon>
    </lineage>
</organism>
<dbReference type="WBParaSite" id="RSKR_0000434800.1">
    <property type="protein sequence ID" value="RSKR_0000434800.1"/>
    <property type="gene ID" value="RSKR_0000434800"/>
</dbReference>
<dbReference type="Proteomes" id="UP000095286">
    <property type="component" value="Unplaced"/>
</dbReference>
<protein>
    <submittedName>
        <fullName evidence="2">Chromatin-remodeling complex ATPase chain Iswi</fullName>
    </submittedName>
</protein>
<sequence length="1138" mass="130942">MTDSTPNEEVSMEVDEIIPSQPISQEDDIAPEEDHEIIHDPEDEDYVEERVVKKAAPVKKIDIPSDSFDRFQELLRKTETFSKNLATGRITASKKDVKTVIGDNRHRKTEKEEDEELLAAEQSNGKAAYMFTNNPPFIKGEMRDYQIRGLNWLINLEFNGVSGVLADEMGLGKTLQTISLLGYMKHLRKLDGPFLIIVPKSVLNNWINEVAKFCPTLRTVSLIGDEASRNEVIKNRILTLDFDIVATTYEMILKTITQLKKIKWEYVIIDEAHRIKNEKSKLSEMVRLLNSNNRLLITGTPLQNNLHELWALLNFLLPDLFNNSEDFDSWFTNENCLGNNEEVVKRLHQVLQPFLLRRLKSDVEKGLLPKIELKVFVGLSKMQREWYTKILMKELDIINGAGKVEKTRLMNILMHLRKCCNHPYLFDGAEPGPPYTTDKHLVDNCGKMVLLDKLLKKFKEQGSRVLIFSQMSRMLDLFEDYCWWREYKYCRLDGQTAHEDRQKSIDDFNSEGSDKFIFMLTTRAGGLGINLTSADVVILYDSDWNPQMDLQAQDRAHRLGQKKQVRVFRLITEATVDERIIEKAEMKLCLDNIVIQQGRLSEAQKTLGKDEMLNMIRQGADAVIASKDATITDDDIDTILAAAEKKTAEMKEKIGVASEKNLRNMAFDVDEASQDGTKKKLGVYNFEGEDYKEKQKMKSNLPSFWIEPPKRERKQFYEYNKFNEAKTSKKSNRPPRPKNQPDVKEFQFYPKRCYQLVEKENLYYRKSINWTVPLNTTITNEKAALKKQSTEQKKIDSAKALTKAEIQEKERLLTEGFPGWNKGEYVAFVKACEKHGRKDIQSIAAEIPTKSFKEVDAYSKIFWIKIHTLKEKDKILNNVKKGENRLRKTKSVQKAIDKGINECISPLDQLNLFSHAGAKQKLFTPEDDRFLLIQMSEIGWQNEASPEIIAERIRSHTKYRWDFRMISRTPDDIRNRVNQLLAIIERNMKKTEWVLHQDVARINDQSDDEENVDSSKDGKKPKKRKHEDSVAEEVEDGEEDNDGQSVAGSEIAAIGADYSSDDEQETTDEEVEHDESDAEVQIALPVKKAKAAPTPKKVATPKVPKQVTKKPPKVTPARPITPDDGSRRRSTRIRATRN</sequence>
<proteinExistence type="predicted"/>